<dbReference type="EMBL" id="CAKXAJ010026562">
    <property type="protein sequence ID" value="CAH2270073.1"/>
    <property type="molecule type" value="Genomic_DNA"/>
</dbReference>
<keyword evidence="1 8" id="KW-0479">Metal-binding</keyword>
<keyword evidence="2" id="KW-0677">Repeat</keyword>
<keyword evidence="5" id="KW-0539">Nucleus</keyword>
<dbReference type="SMART" id="SM00868">
    <property type="entry name" value="zf-AD"/>
    <property type="match status" value="1"/>
</dbReference>
<dbReference type="PANTHER" id="PTHR24388">
    <property type="entry name" value="ZINC FINGER PROTEIN"/>
    <property type="match status" value="1"/>
</dbReference>
<dbReference type="InterPro" id="IPR012934">
    <property type="entry name" value="Znf_AD"/>
</dbReference>
<dbReference type="PROSITE" id="PS00028">
    <property type="entry name" value="ZINC_FINGER_C2H2_1"/>
    <property type="match status" value="4"/>
</dbReference>
<feature type="domain" description="C2H2-type" evidence="9">
    <location>
        <begin position="632"/>
        <end position="659"/>
    </location>
</feature>
<dbReference type="InterPro" id="IPR050527">
    <property type="entry name" value="Snail/Krueppel_Znf"/>
</dbReference>
<evidence type="ECO:0000256" key="2">
    <source>
        <dbReference type="ARBA" id="ARBA00022737"/>
    </source>
</evidence>
<dbReference type="OrthoDB" id="8922241at2759"/>
<feature type="domain" description="C2H2-type" evidence="9">
    <location>
        <begin position="593"/>
        <end position="616"/>
    </location>
</feature>
<dbReference type="Pfam" id="PF00096">
    <property type="entry name" value="zf-C2H2"/>
    <property type="match status" value="3"/>
</dbReference>
<evidence type="ECO:0000313" key="12">
    <source>
        <dbReference type="Proteomes" id="UP000838756"/>
    </source>
</evidence>
<dbReference type="GO" id="GO:0000981">
    <property type="term" value="F:DNA-binding transcription factor activity, RNA polymerase II-specific"/>
    <property type="evidence" value="ECO:0007669"/>
    <property type="project" value="TreeGrafter"/>
</dbReference>
<dbReference type="InterPro" id="IPR013087">
    <property type="entry name" value="Znf_C2H2_type"/>
</dbReference>
<proteinExistence type="inferred from homology"/>
<feature type="domain" description="ZAD" evidence="10">
    <location>
        <begin position="43"/>
        <end position="115"/>
    </location>
</feature>
<dbReference type="Gene3D" id="3.30.160.60">
    <property type="entry name" value="Classic Zinc Finger"/>
    <property type="match status" value="3"/>
</dbReference>
<dbReference type="SUPFAM" id="SSF57667">
    <property type="entry name" value="beta-beta-alpha zinc fingers"/>
    <property type="match status" value="2"/>
</dbReference>
<dbReference type="Proteomes" id="UP000838756">
    <property type="component" value="Unassembled WGS sequence"/>
</dbReference>
<evidence type="ECO:0000256" key="4">
    <source>
        <dbReference type="ARBA" id="ARBA00022833"/>
    </source>
</evidence>
<evidence type="ECO:0000256" key="3">
    <source>
        <dbReference type="ARBA" id="ARBA00022771"/>
    </source>
</evidence>
<protein>
    <submittedName>
        <fullName evidence="11">Jg16533 protein</fullName>
    </submittedName>
</protein>
<feature type="binding site" evidence="8">
    <location>
        <position position="48"/>
    </location>
    <ligand>
        <name>Zn(2+)</name>
        <dbReference type="ChEBI" id="CHEBI:29105"/>
    </ligand>
</feature>
<dbReference type="PROSITE" id="PS51915">
    <property type="entry name" value="ZAD"/>
    <property type="match status" value="1"/>
</dbReference>
<sequence length="805" mass="92836">MGEKLKKCPVVALNNSSKILHKGAGGCTGYVQEKLNLQKNMDGFCRSCLVKFDEPTDLTPYSEKNRRLFVYATGLQAKRNDTFTFQLCKECYLNMKVACHFKKTSRNSDKKFKNYLANKESGDNIDFCTFLKNNDESFKFRLPMYAGNSTPATINKDDDNESTCTSIQNFMTDILKAEEIPDSEARIIQEVIEEEADVLEDSLDSHWLQDDVSVDTDFRLDFSFSPFSTPRSTNDNHCYTPKRINDPIEIREEENIPIKKEPNQPNYAIDNYNTDTFEDYKSNIIKNENVNGSEKCVIDVNLENALKNDTANKVMLDELLATPPVIPNMSAPPTPLIKNILFGEKLCIDTESGPKKVYMPRLNKDEIEDNLNTNKSEDICAPPTPLIKNILFGDKIDIDTESPQKKAYTQLLKEDEIDENMDTNISEDYESIKTKDKNVNTGEKCIIDFNLEKALKNDTSNKVMLDELLATPPVIPNISAPPTPLIKNILFGDKIDVHTEAQPPKNVYMPTDNQDEIDVLYEFFKTSDDENNIKEEYVEDYNDMYNITEDINEKTIENDINCSNRPDENKNKVCEIIKEPSSPIENKYCLKKLLCNICNRQFKLAMALKVHCKRIHKIQIERARTKRVYRKMVCDYCGKVFTSSKCIVKHIQNHMNPDQYYCDHCPLAFRTETGFKAHQTTHGIVYKRKEKKRKSFFFLGYRRHTGERPFECVYCPRKFARQDSLNMHMKCHTGERPFLCTFCDDKFISARHLKQHQTKCKTCLDKQMEILLETAELNNIDNVAVYYEEVTDNVEAAKNGPVLML</sequence>
<evidence type="ECO:0000259" key="10">
    <source>
        <dbReference type="PROSITE" id="PS51915"/>
    </source>
</evidence>
<dbReference type="AlphaFoldDB" id="A0A8S4SRY9"/>
<dbReference type="GO" id="GO:0005634">
    <property type="term" value="C:nucleus"/>
    <property type="evidence" value="ECO:0007669"/>
    <property type="project" value="InterPro"/>
</dbReference>
<comment type="similarity">
    <text evidence="6">Belongs to the snail C2H2-type zinc-finger protein family.</text>
</comment>
<name>A0A8S4SRY9_9NEOP</name>
<reference evidence="11" key="1">
    <citation type="submission" date="2022-03" db="EMBL/GenBank/DDBJ databases">
        <authorList>
            <person name="Lindestad O."/>
        </authorList>
    </citation>
    <scope>NUCLEOTIDE SEQUENCE</scope>
</reference>
<dbReference type="GO" id="GO:0008270">
    <property type="term" value="F:zinc ion binding"/>
    <property type="evidence" value="ECO:0007669"/>
    <property type="project" value="UniProtKB-UniRule"/>
</dbReference>
<organism evidence="11 12">
    <name type="scientific">Pararge aegeria aegeria</name>
    <dbReference type="NCBI Taxonomy" id="348720"/>
    <lineage>
        <taxon>Eukaryota</taxon>
        <taxon>Metazoa</taxon>
        <taxon>Ecdysozoa</taxon>
        <taxon>Arthropoda</taxon>
        <taxon>Hexapoda</taxon>
        <taxon>Insecta</taxon>
        <taxon>Pterygota</taxon>
        <taxon>Neoptera</taxon>
        <taxon>Endopterygota</taxon>
        <taxon>Lepidoptera</taxon>
        <taxon>Glossata</taxon>
        <taxon>Ditrysia</taxon>
        <taxon>Papilionoidea</taxon>
        <taxon>Nymphalidae</taxon>
        <taxon>Satyrinae</taxon>
        <taxon>Satyrini</taxon>
        <taxon>Parargina</taxon>
        <taxon>Pararge</taxon>
    </lineage>
</organism>
<evidence type="ECO:0000313" key="11">
    <source>
        <dbReference type="EMBL" id="CAH2270073.1"/>
    </source>
</evidence>
<gene>
    <name evidence="11" type="primary">jg16533</name>
    <name evidence="11" type="ORF">PAEG_LOCUS27997</name>
</gene>
<feature type="binding site" evidence="8">
    <location>
        <position position="91"/>
    </location>
    <ligand>
        <name>Zn(2+)</name>
        <dbReference type="ChEBI" id="CHEBI:29105"/>
    </ligand>
</feature>
<evidence type="ECO:0000256" key="5">
    <source>
        <dbReference type="ARBA" id="ARBA00023242"/>
    </source>
</evidence>
<keyword evidence="4 8" id="KW-0862">Zinc</keyword>
<feature type="binding site" evidence="8">
    <location>
        <position position="45"/>
    </location>
    <ligand>
        <name>Zn(2+)</name>
        <dbReference type="ChEBI" id="CHEBI:29105"/>
    </ligand>
</feature>
<feature type="domain" description="C2H2-type" evidence="9">
    <location>
        <begin position="710"/>
        <end position="737"/>
    </location>
</feature>
<dbReference type="InterPro" id="IPR036236">
    <property type="entry name" value="Znf_C2H2_sf"/>
</dbReference>
<dbReference type="GO" id="GO:0000978">
    <property type="term" value="F:RNA polymerase II cis-regulatory region sequence-specific DNA binding"/>
    <property type="evidence" value="ECO:0007669"/>
    <property type="project" value="TreeGrafter"/>
</dbReference>
<evidence type="ECO:0000259" key="9">
    <source>
        <dbReference type="PROSITE" id="PS50157"/>
    </source>
</evidence>
<comment type="caution">
    <text evidence="11">The sequence shown here is derived from an EMBL/GenBank/DDBJ whole genome shotgun (WGS) entry which is preliminary data.</text>
</comment>
<evidence type="ECO:0000256" key="8">
    <source>
        <dbReference type="PROSITE-ProRule" id="PRU01263"/>
    </source>
</evidence>
<dbReference type="SMART" id="SM00355">
    <property type="entry name" value="ZnF_C2H2"/>
    <property type="match status" value="5"/>
</dbReference>
<feature type="binding site" evidence="8">
    <location>
        <position position="88"/>
    </location>
    <ligand>
        <name>Zn(2+)</name>
        <dbReference type="ChEBI" id="CHEBI:29105"/>
    </ligand>
</feature>
<dbReference type="PANTHER" id="PTHR24388:SF104">
    <property type="entry name" value="AT-RICH BINDING PROTEIN-RELATED"/>
    <property type="match status" value="1"/>
</dbReference>
<dbReference type="FunFam" id="3.30.160.60:FF:000303">
    <property type="entry name" value="Zinc finger protein 41"/>
    <property type="match status" value="1"/>
</dbReference>
<accession>A0A8S4SRY9</accession>
<keyword evidence="12" id="KW-1185">Reference proteome</keyword>
<evidence type="ECO:0000256" key="1">
    <source>
        <dbReference type="ARBA" id="ARBA00022723"/>
    </source>
</evidence>
<evidence type="ECO:0000256" key="7">
    <source>
        <dbReference type="PROSITE-ProRule" id="PRU00042"/>
    </source>
</evidence>
<feature type="domain" description="C2H2-type" evidence="9">
    <location>
        <begin position="660"/>
        <end position="682"/>
    </location>
</feature>
<dbReference type="PROSITE" id="PS50157">
    <property type="entry name" value="ZINC_FINGER_C2H2_2"/>
    <property type="match status" value="4"/>
</dbReference>
<evidence type="ECO:0000256" key="6">
    <source>
        <dbReference type="ARBA" id="ARBA00037948"/>
    </source>
</evidence>
<keyword evidence="3 7" id="KW-0863">Zinc-finger</keyword>